<evidence type="ECO:0000256" key="7">
    <source>
        <dbReference type="ARBA" id="ARBA00013053"/>
    </source>
</evidence>
<comment type="catalytic activity">
    <reaction evidence="11">
        <text>L-valine + 2-oxoglutarate = 3-methyl-2-oxobutanoate + L-glutamate</text>
        <dbReference type="Rhea" id="RHEA:24813"/>
        <dbReference type="ChEBI" id="CHEBI:11851"/>
        <dbReference type="ChEBI" id="CHEBI:16810"/>
        <dbReference type="ChEBI" id="CHEBI:29985"/>
        <dbReference type="ChEBI" id="CHEBI:57762"/>
        <dbReference type="EC" id="2.6.1.42"/>
    </reaction>
</comment>
<dbReference type="InterPro" id="IPR036038">
    <property type="entry name" value="Aminotransferase-like"/>
</dbReference>
<reference evidence="15" key="1">
    <citation type="journal article" date="2014" name="Stand. Genomic Sci.">
        <title>Genome sequence of the exopolysaccharide-producing Salipiger mucosus type strain (DSM 16094(T)), a moderately halophilic member of the Roseobacter clade.</title>
        <authorList>
            <person name="Riedel T."/>
            <person name="Spring S."/>
            <person name="Fiebig A."/>
            <person name="Petersen J."/>
            <person name="Kyrpides N.C."/>
            <person name="Goker M."/>
            <person name="Klenk H.P."/>
        </authorList>
    </citation>
    <scope>NUCLEOTIDE SEQUENCE [LARGE SCALE GENOMIC DNA]</scope>
    <source>
        <strain evidence="15">DSM 16094</strain>
    </source>
</reference>
<evidence type="ECO:0000256" key="11">
    <source>
        <dbReference type="ARBA" id="ARBA00048212"/>
    </source>
</evidence>
<evidence type="ECO:0000256" key="10">
    <source>
        <dbReference type="ARBA" id="ARBA00023304"/>
    </source>
</evidence>
<dbReference type="GO" id="GO:0008652">
    <property type="term" value="P:amino acid biosynthetic process"/>
    <property type="evidence" value="ECO:0007669"/>
    <property type="project" value="UniProtKB-ARBA"/>
</dbReference>
<name>S9RRS1_9RHOB</name>
<evidence type="ECO:0000256" key="2">
    <source>
        <dbReference type="ARBA" id="ARBA00003109"/>
    </source>
</evidence>
<comment type="caution">
    <text evidence="14">The sequence shown here is derived from an EMBL/GenBank/DDBJ whole genome shotgun (WGS) entry which is preliminary data.</text>
</comment>
<dbReference type="GO" id="GO:0052654">
    <property type="term" value="F:L-leucine-2-oxoglutarate transaminase activity"/>
    <property type="evidence" value="ECO:0007669"/>
    <property type="project" value="RHEA"/>
</dbReference>
<keyword evidence="14" id="KW-0808">Transferase</keyword>
<dbReference type="GO" id="GO:0052655">
    <property type="term" value="F:L-valine-2-oxoglutarate transaminase activity"/>
    <property type="evidence" value="ECO:0007669"/>
    <property type="project" value="RHEA"/>
</dbReference>
<dbReference type="InterPro" id="IPR050571">
    <property type="entry name" value="Class-IV_PLP-Dep_Aminotrnsfr"/>
</dbReference>
<dbReference type="Pfam" id="PF01063">
    <property type="entry name" value="Aminotran_4"/>
    <property type="match status" value="1"/>
</dbReference>
<evidence type="ECO:0000313" key="14">
    <source>
        <dbReference type="EMBL" id="EPX76639.1"/>
    </source>
</evidence>
<protein>
    <recommendedName>
        <fullName evidence="8">Probable branched-chain-amino-acid aminotransferase</fullName>
        <ecNumber evidence="7">2.6.1.42</ecNumber>
    </recommendedName>
</protein>
<dbReference type="RefSeq" id="WP_020039354.1">
    <property type="nucleotide sequence ID" value="NZ_KE557282.1"/>
</dbReference>
<evidence type="ECO:0000256" key="12">
    <source>
        <dbReference type="ARBA" id="ARBA00048798"/>
    </source>
</evidence>
<dbReference type="HOGENOM" id="CLU_020844_3_1_5"/>
<comment type="catalytic activity">
    <reaction evidence="13">
        <text>L-leucine + 2-oxoglutarate = 4-methyl-2-oxopentanoate + L-glutamate</text>
        <dbReference type="Rhea" id="RHEA:18321"/>
        <dbReference type="ChEBI" id="CHEBI:16810"/>
        <dbReference type="ChEBI" id="CHEBI:17865"/>
        <dbReference type="ChEBI" id="CHEBI:29985"/>
        <dbReference type="ChEBI" id="CHEBI:57427"/>
        <dbReference type="EC" id="2.6.1.42"/>
    </reaction>
</comment>
<evidence type="ECO:0000256" key="9">
    <source>
        <dbReference type="ARBA" id="ARBA00022898"/>
    </source>
</evidence>
<dbReference type="EC" id="2.6.1.42" evidence="7"/>
<evidence type="ECO:0000313" key="15">
    <source>
        <dbReference type="Proteomes" id="UP000015347"/>
    </source>
</evidence>
<dbReference type="eggNOG" id="COG0115">
    <property type="taxonomic scope" value="Bacteria"/>
</dbReference>
<proteinExistence type="inferred from homology"/>
<dbReference type="InterPro" id="IPR001544">
    <property type="entry name" value="Aminotrans_IV"/>
</dbReference>
<keyword evidence="10" id="KW-0028">Amino-acid biosynthesis</keyword>
<evidence type="ECO:0000256" key="3">
    <source>
        <dbReference type="ARBA" id="ARBA00004824"/>
    </source>
</evidence>
<evidence type="ECO:0000256" key="1">
    <source>
        <dbReference type="ARBA" id="ARBA00001933"/>
    </source>
</evidence>
<dbReference type="STRING" id="1123237.Salmuc_00471"/>
<evidence type="ECO:0000256" key="13">
    <source>
        <dbReference type="ARBA" id="ARBA00049229"/>
    </source>
</evidence>
<dbReference type="AlphaFoldDB" id="S9RRS1"/>
<comment type="similarity">
    <text evidence="6">Belongs to the class-IV pyridoxal-phosphate-dependent aminotransferase family.</text>
</comment>
<dbReference type="FunFam" id="3.20.10.10:FF:000002">
    <property type="entry name" value="D-alanine aminotransferase"/>
    <property type="match status" value="1"/>
</dbReference>
<comment type="pathway">
    <text evidence="5">Amino-acid biosynthesis; L-leucine biosynthesis; L-leucine from 3-methyl-2-oxobutanoate: step 4/4.</text>
</comment>
<comment type="catalytic activity">
    <reaction evidence="12">
        <text>L-isoleucine + 2-oxoglutarate = (S)-3-methyl-2-oxopentanoate + L-glutamate</text>
        <dbReference type="Rhea" id="RHEA:24801"/>
        <dbReference type="ChEBI" id="CHEBI:16810"/>
        <dbReference type="ChEBI" id="CHEBI:29985"/>
        <dbReference type="ChEBI" id="CHEBI:35146"/>
        <dbReference type="ChEBI" id="CHEBI:58045"/>
        <dbReference type="EC" id="2.6.1.42"/>
    </reaction>
</comment>
<dbReference type="PANTHER" id="PTHR42743:SF4">
    <property type="entry name" value="BRANCHED-CHAIN-AMINO-ACID AMINOTRANSFERASE-RELATED"/>
    <property type="match status" value="1"/>
</dbReference>
<dbReference type="InterPro" id="IPR043132">
    <property type="entry name" value="BCAT-like_C"/>
</dbReference>
<comment type="function">
    <text evidence="2">Acts on leucine, isoleucine and valine.</text>
</comment>
<keyword evidence="15" id="KW-1185">Reference proteome</keyword>
<dbReference type="SUPFAM" id="SSF56752">
    <property type="entry name" value="D-aminoacid aminotransferase-like PLP-dependent enzymes"/>
    <property type="match status" value="1"/>
</dbReference>
<accession>S9RRS1</accession>
<dbReference type="EMBL" id="APVH01000046">
    <property type="protein sequence ID" value="EPX76639.1"/>
    <property type="molecule type" value="Genomic_DNA"/>
</dbReference>
<evidence type="ECO:0000256" key="5">
    <source>
        <dbReference type="ARBA" id="ARBA00005072"/>
    </source>
</evidence>
<dbReference type="Proteomes" id="UP000015347">
    <property type="component" value="Unassembled WGS sequence"/>
</dbReference>
<dbReference type="GO" id="GO:0052656">
    <property type="term" value="F:L-isoleucine-2-oxoglutarate transaminase activity"/>
    <property type="evidence" value="ECO:0007669"/>
    <property type="project" value="RHEA"/>
</dbReference>
<evidence type="ECO:0000256" key="6">
    <source>
        <dbReference type="ARBA" id="ARBA00009320"/>
    </source>
</evidence>
<dbReference type="OrthoDB" id="21319at2"/>
<dbReference type="Gene3D" id="3.30.470.10">
    <property type="match status" value="1"/>
</dbReference>
<comment type="pathway">
    <text evidence="3">Amino-acid biosynthesis; L-isoleucine biosynthesis; L-isoleucine from 2-oxobutanoate: step 4/4.</text>
</comment>
<sequence>MAGGAPYFVGYLDGAFIPVEDVRLPLLAPGVTYAASVFEGIRAYRGADGGDLALFRMREHLERLVTSCKVLCLDEIPDVADLEAATLGVLERSGAQEDCYIRIQVYVGGDGEMTARGPTGVAVIARPRPQLAARLQDGLRCQVSSWRRISDNASPARVKAAANYLNGRLAGLQAKADGYDTALLLTEAGEVAEAPGACVLIVRDGVLIAPPVTADILESLTRDTVLACARQGRAVSEVIERPVDRTELHAASEVMLVGTGMEVTPVVGIDRFEVGDGRPGPVSRALQDDYFALVRGTSAAPRGWLTPIASQRETTE</sequence>
<keyword evidence="14" id="KW-0032">Aminotransferase</keyword>
<keyword evidence="10" id="KW-0100">Branched-chain amino acid biosynthesis</keyword>
<evidence type="ECO:0000256" key="4">
    <source>
        <dbReference type="ARBA" id="ARBA00004931"/>
    </source>
</evidence>
<keyword evidence="9" id="KW-0663">Pyridoxal phosphate</keyword>
<organism evidence="14 15">
    <name type="scientific">Salipiger mucosus DSM 16094</name>
    <dbReference type="NCBI Taxonomy" id="1123237"/>
    <lineage>
        <taxon>Bacteria</taxon>
        <taxon>Pseudomonadati</taxon>
        <taxon>Pseudomonadota</taxon>
        <taxon>Alphaproteobacteria</taxon>
        <taxon>Rhodobacterales</taxon>
        <taxon>Roseobacteraceae</taxon>
        <taxon>Salipiger</taxon>
    </lineage>
</organism>
<gene>
    <name evidence="14" type="ORF">Salmuc_00471</name>
</gene>
<dbReference type="Gene3D" id="3.20.10.10">
    <property type="entry name" value="D-amino Acid Aminotransferase, subunit A, domain 2"/>
    <property type="match status" value="1"/>
</dbReference>
<dbReference type="GO" id="GO:0009082">
    <property type="term" value="P:branched-chain amino acid biosynthetic process"/>
    <property type="evidence" value="ECO:0007669"/>
    <property type="project" value="UniProtKB-KW"/>
</dbReference>
<dbReference type="InterPro" id="IPR043131">
    <property type="entry name" value="BCAT-like_N"/>
</dbReference>
<evidence type="ECO:0000256" key="8">
    <source>
        <dbReference type="ARBA" id="ARBA00014472"/>
    </source>
</evidence>
<comment type="pathway">
    <text evidence="4">Amino-acid biosynthesis; L-valine biosynthesis; L-valine from pyruvate: step 4/4.</text>
</comment>
<dbReference type="PANTHER" id="PTHR42743">
    <property type="entry name" value="AMINO-ACID AMINOTRANSFERASE"/>
    <property type="match status" value="1"/>
</dbReference>
<comment type="cofactor">
    <cofactor evidence="1">
        <name>pyridoxal 5'-phosphate</name>
        <dbReference type="ChEBI" id="CHEBI:597326"/>
    </cofactor>
</comment>